<organism evidence="1 2">
    <name type="scientific">Streptomyces candidus</name>
    <dbReference type="NCBI Taxonomy" id="67283"/>
    <lineage>
        <taxon>Bacteria</taxon>
        <taxon>Bacillati</taxon>
        <taxon>Actinomycetota</taxon>
        <taxon>Actinomycetes</taxon>
        <taxon>Kitasatosporales</taxon>
        <taxon>Streptomycetaceae</taxon>
        <taxon>Streptomyces</taxon>
    </lineage>
</organism>
<proteinExistence type="predicted"/>
<dbReference type="AlphaFoldDB" id="A0A7X0HHX8"/>
<name>A0A7X0HHX8_9ACTN</name>
<comment type="caution">
    <text evidence="1">The sequence shown here is derived from an EMBL/GenBank/DDBJ whole genome shotgun (WGS) entry which is preliminary data.</text>
</comment>
<evidence type="ECO:0000313" key="1">
    <source>
        <dbReference type="EMBL" id="MBB6437936.1"/>
    </source>
</evidence>
<gene>
    <name evidence="1" type="ORF">HNQ79_004440</name>
</gene>
<dbReference type="EMBL" id="JACHEM010000011">
    <property type="protein sequence ID" value="MBB6437936.1"/>
    <property type="molecule type" value="Genomic_DNA"/>
</dbReference>
<dbReference type="PANTHER" id="PTHR36974:SF1">
    <property type="entry name" value="DOXX FAMILY MEMBRANE PROTEIN"/>
    <property type="match status" value="1"/>
</dbReference>
<keyword evidence="2" id="KW-1185">Reference proteome</keyword>
<sequence length="125" mass="13218">MTPDNDRSARLLVGLLAGAGAAHVVAPQLFDDMVPEFLPGKQRTWTHASGVAELLLAAAVAVPQTRKPGGLAAAGYFAAILPAHLKMAHDWRGKPTALRAGAYARIPLQIPLVLWAVKVARNVAR</sequence>
<protein>
    <submittedName>
        <fullName evidence="1">Putative membrane protein</fullName>
    </submittedName>
</protein>
<reference evidence="1 2" key="1">
    <citation type="submission" date="2020-08" db="EMBL/GenBank/DDBJ databases">
        <title>Genomic Encyclopedia of Type Strains, Phase IV (KMG-IV): sequencing the most valuable type-strain genomes for metagenomic binning, comparative biology and taxonomic classification.</title>
        <authorList>
            <person name="Goeker M."/>
        </authorList>
    </citation>
    <scope>NUCLEOTIDE SEQUENCE [LARGE SCALE GENOMIC DNA]</scope>
    <source>
        <strain evidence="1 2">DSM 40141</strain>
    </source>
</reference>
<dbReference type="Proteomes" id="UP000540423">
    <property type="component" value="Unassembled WGS sequence"/>
</dbReference>
<evidence type="ECO:0000313" key="2">
    <source>
        <dbReference type="Proteomes" id="UP000540423"/>
    </source>
</evidence>
<accession>A0A7X0HHX8</accession>
<dbReference type="PANTHER" id="PTHR36974">
    <property type="entry name" value="MEMBRANE PROTEIN-RELATED"/>
    <property type="match status" value="1"/>
</dbReference>
<dbReference type="RefSeq" id="WP_185033643.1">
    <property type="nucleotide sequence ID" value="NZ_BNBN01000009.1"/>
</dbReference>